<organism evidence="1 2">
    <name type="scientific">Candidatus Liptonbacteria bacterium RIFOXYC1_FULL_36_8</name>
    <dbReference type="NCBI Taxonomy" id="1798655"/>
    <lineage>
        <taxon>Bacteria</taxon>
        <taxon>Candidatus Liptoniibacteriota</taxon>
    </lineage>
</organism>
<gene>
    <name evidence="1" type="ORF">A2430_00115</name>
</gene>
<dbReference type="EMBL" id="MHLF01000014">
    <property type="protein sequence ID" value="OGZ03586.1"/>
    <property type="molecule type" value="Genomic_DNA"/>
</dbReference>
<accession>A0A1G2CQC9</accession>
<dbReference type="Proteomes" id="UP000177246">
    <property type="component" value="Unassembled WGS sequence"/>
</dbReference>
<protein>
    <submittedName>
        <fullName evidence="1">Uncharacterized protein</fullName>
    </submittedName>
</protein>
<proteinExistence type="predicted"/>
<evidence type="ECO:0000313" key="2">
    <source>
        <dbReference type="Proteomes" id="UP000177246"/>
    </source>
</evidence>
<evidence type="ECO:0000313" key="1">
    <source>
        <dbReference type="EMBL" id="OGZ03586.1"/>
    </source>
</evidence>
<sequence length="61" mass="7287">MFVGAIARLRIAQKERREFLQNVSAYPKLRSSRRWYSFIITEVNKQFGLASVKNKIIFVYF</sequence>
<reference evidence="1 2" key="1">
    <citation type="journal article" date="2016" name="Nat. Commun.">
        <title>Thousands of microbial genomes shed light on interconnected biogeochemical processes in an aquifer system.</title>
        <authorList>
            <person name="Anantharaman K."/>
            <person name="Brown C.T."/>
            <person name="Hug L.A."/>
            <person name="Sharon I."/>
            <person name="Castelle C.J."/>
            <person name="Probst A.J."/>
            <person name="Thomas B.C."/>
            <person name="Singh A."/>
            <person name="Wilkins M.J."/>
            <person name="Karaoz U."/>
            <person name="Brodie E.L."/>
            <person name="Williams K.H."/>
            <person name="Hubbard S.S."/>
            <person name="Banfield J.F."/>
        </authorList>
    </citation>
    <scope>NUCLEOTIDE SEQUENCE [LARGE SCALE GENOMIC DNA]</scope>
</reference>
<name>A0A1G2CQC9_9BACT</name>
<comment type="caution">
    <text evidence="1">The sequence shown here is derived from an EMBL/GenBank/DDBJ whole genome shotgun (WGS) entry which is preliminary data.</text>
</comment>
<dbReference type="AlphaFoldDB" id="A0A1G2CQC9"/>